<dbReference type="EMBL" id="OX395143">
    <property type="protein sequence ID" value="CAI5797220.1"/>
    <property type="molecule type" value="Genomic_DNA"/>
</dbReference>
<keyword evidence="3" id="KW-1185">Reference proteome</keyword>
<proteinExistence type="predicted"/>
<feature type="region of interest" description="Disordered" evidence="1">
    <location>
        <begin position="96"/>
        <end position="115"/>
    </location>
</feature>
<dbReference type="AlphaFoldDB" id="A0AA35LJ28"/>
<evidence type="ECO:0000313" key="3">
    <source>
        <dbReference type="Proteomes" id="UP001178461"/>
    </source>
</evidence>
<protein>
    <submittedName>
        <fullName evidence="2">Uncharacterized protein</fullName>
    </submittedName>
</protein>
<evidence type="ECO:0000256" key="1">
    <source>
        <dbReference type="SAM" id="MobiDB-lite"/>
    </source>
</evidence>
<dbReference type="Proteomes" id="UP001178461">
    <property type="component" value="Chromosome 16"/>
</dbReference>
<name>A0AA35LJ28_9SAUR</name>
<gene>
    <name evidence="2" type="ORF">PODLI_1B009945</name>
</gene>
<evidence type="ECO:0000313" key="2">
    <source>
        <dbReference type="EMBL" id="CAI5797220.1"/>
    </source>
</evidence>
<accession>A0AA35LJ28</accession>
<sequence>MFRAGPGDGQALGRLEKRIRLIHGEGARDAGSQEGSCTRSRLRLSRKRGLLGHWGTRMPSACSRAPDECRRNRSAKCKTLRQMEGATCHPEKKTLEGMAQTQDTRRMGLESSYSHPRRSIHGTWIVRG</sequence>
<reference evidence="2" key="1">
    <citation type="submission" date="2022-12" db="EMBL/GenBank/DDBJ databases">
        <authorList>
            <person name="Alioto T."/>
            <person name="Alioto T."/>
            <person name="Gomez Garrido J."/>
        </authorList>
    </citation>
    <scope>NUCLEOTIDE SEQUENCE</scope>
</reference>
<organism evidence="2 3">
    <name type="scientific">Podarcis lilfordi</name>
    <name type="common">Lilford's wall lizard</name>
    <dbReference type="NCBI Taxonomy" id="74358"/>
    <lineage>
        <taxon>Eukaryota</taxon>
        <taxon>Metazoa</taxon>
        <taxon>Chordata</taxon>
        <taxon>Craniata</taxon>
        <taxon>Vertebrata</taxon>
        <taxon>Euteleostomi</taxon>
        <taxon>Lepidosauria</taxon>
        <taxon>Squamata</taxon>
        <taxon>Bifurcata</taxon>
        <taxon>Unidentata</taxon>
        <taxon>Episquamata</taxon>
        <taxon>Laterata</taxon>
        <taxon>Lacertibaenia</taxon>
        <taxon>Lacertidae</taxon>
        <taxon>Podarcis</taxon>
    </lineage>
</organism>